<evidence type="ECO:0000259" key="1">
    <source>
        <dbReference type="PROSITE" id="PS51186"/>
    </source>
</evidence>
<accession>A0ABX3ILH6</accession>
<proteinExistence type="predicted"/>
<dbReference type="PANTHER" id="PTHR43415">
    <property type="entry name" value="SPERMIDINE N(1)-ACETYLTRANSFERASE"/>
    <property type="match status" value="1"/>
</dbReference>
<sequence length="169" mass="20143">MNFDFVFKEIFFNEINKLYEFRKSVLSETKFLVTSLEELMDFKSFKKYVEFYIENELRKIFIAKLENKIIGEIDIMIHERKRMRHVAEYGISVLREFRGMGIGKKLIQIAEEWVFKNGVKRIQLEVIESNLIAINLYIKLGYKIEGRKKKAVNLDGNYVDLLIMAKVKE</sequence>
<dbReference type="PANTHER" id="PTHR43415:SF3">
    <property type="entry name" value="GNAT-FAMILY ACETYLTRANSFERASE"/>
    <property type="match status" value="1"/>
</dbReference>
<dbReference type="PROSITE" id="PS51186">
    <property type="entry name" value="GNAT"/>
    <property type="match status" value="1"/>
</dbReference>
<dbReference type="Pfam" id="PF00583">
    <property type="entry name" value="Acetyltransf_1"/>
    <property type="match status" value="1"/>
</dbReference>
<reference evidence="2 3" key="1">
    <citation type="submission" date="2015-06" db="EMBL/GenBank/DDBJ databases">
        <title>Genome sequencing of Thermotogales isolates from hydrothermal vents.</title>
        <authorList>
            <person name="Haverkamp T.H."/>
            <person name="Kublanov I.V."/>
            <person name="Nesbo C.L."/>
        </authorList>
    </citation>
    <scope>NUCLEOTIDE SEQUENCE [LARGE SCALE GENOMIC DNA]</scope>
    <source>
        <strain evidence="3">ik275mar</strain>
    </source>
</reference>
<evidence type="ECO:0000313" key="2">
    <source>
        <dbReference type="EMBL" id="ONN28029.1"/>
    </source>
</evidence>
<evidence type="ECO:0000313" key="3">
    <source>
        <dbReference type="Proteomes" id="UP000242616"/>
    </source>
</evidence>
<dbReference type="SUPFAM" id="SSF55729">
    <property type="entry name" value="Acyl-CoA N-acyltransferases (Nat)"/>
    <property type="match status" value="1"/>
</dbReference>
<dbReference type="InterPro" id="IPR000182">
    <property type="entry name" value="GNAT_dom"/>
</dbReference>
<dbReference type="Gene3D" id="3.40.630.30">
    <property type="match status" value="1"/>
</dbReference>
<dbReference type="InterPro" id="IPR016181">
    <property type="entry name" value="Acyl_CoA_acyltransferase"/>
</dbReference>
<dbReference type="Proteomes" id="UP000242616">
    <property type="component" value="Unassembled WGS sequence"/>
</dbReference>
<organism evidence="2 3">
    <name type="scientific">Thermosipho affectus</name>
    <dbReference type="NCBI Taxonomy" id="660294"/>
    <lineage>
        <taxon>Bacteria</taxon>
        <taxon>Thermotogati</taxon>
        <taxon>Thermotogota</taxon>
        <taxon>Thermotogae</taxon>
        <taxon>Thermotogales</taxon>
        <taxon>Fervidobacteriaceae</taxon>
        <taxon>Thermosipho</taxon>
    </lineage>
</organism>
<comment type="caution">
    <text evidence="2">The sequence shown here is derived from an EMBL/GenBank/DDBJ whole genome shotgun (WGS) entry which is preliminary data.</text>
</comment>
<gene>
    <name evidence="2" type="ORF">XJ44_00325</name>
</gene>
<protein>
    <submittedName>
        <fullName evidence="2">GCN5 family acetyltransferase</fullName>
    </submittedName>
</protein>
<name>A0ABX3ILH6_9BACT</name>
<keyword evidence="3" id="KW-1185">Reference proteome</keyword>
<dbReference type="RefSeq" id="WP_077197701.1">
    <property type="nucleotide sequence ID" value="NZ_LBFC01000002.1"/>
</dbReference>
<dbReference type="EMBL" id="LBFC01000002">
    <property type="protein sequence ID" value="ONN28029.1"/>
    <property type="molecule type" value="Genomic_DNA"/>
</dbReference>
<dbReference type="CDD" id="cd04301">
    <property type="entry name" value="NAT_SF"/>
    <property type="match status" value="1"/>
</dbReference>
<feature type="domain" description="N-acetyltransferase" evidence="1">
    <location>
        <begin position="19"/>
        <end position="169"/>
    </location>
</feature>